<evidence type="ECO:0000313" key="13">
    <source>
        <dbReference type="Proteomes" id="UP000276588"/>
    </source>
</evidence>
<dbReference type="Pfam" id="PF07992">
    <property type="entry name" value="Pyr_redox_2"/>
    <property type="match status" value="1"/>
</dbReference>
<dbReference type="OrthoDB" id="27922at2157"/>
<feature type="domain" description="FAD/NAD(P)-binding" evidence="11">
    <location>
        <begin position="1"/>
        <end position="328"/>
    </location>
</feature>
<dbReference type="InterPro" id="IPR016156">
    <property type="entry name" value="FAD/NAD-linked_Rdtase_dimer_sf"/>
</dbReference>
<dbReference type="PRINTS" id="PR00368">
    <property type="entry name" value="FADPNR"/>
</dbReference>
<dbReference type="PANTHER" id="PTHR43014">
    <property type="entry name" value="MERCURIC REDUCTASE"/>
    <property type="match status" value="1"/>
</dbReference>
<dbReference type="AlphaFoldDB" id="A0A3A6Q0R4"/>
<comment type="similarity">
    <text evidence="2 9">Belongs to the class-I pyridine nucleotide-disulfide oxidoreductase family.</text>
</comment>
<organism evidence="12 13">
    <name type="scientific">Halonotius aquaticus</name>
    <dbReference type="NCBI Taxonomy" id="2216978"/>
    <lineage>
        <taxon>Archaea</taxon>
        <taxon>Methanobacteriati</taxon>
        <taxon>Methanobacteriota</taxon>
        <taxon>Stenosarchaea group</taxon>
        <taxon>Halobacteria</taxon>
        <taxon>Halobacteriales</taxon>
        <taxon>Haloferacaceae</taxon>
        <taxon>Halonotius</taxon>
    </lineage>
</organism>
<evidence type="ECO:0000256" key="7">
    <source>
        <dbReference type="ARBA" id="ARBA00023157"/>
    </source>
</evidence>
<evidence type="ECO:0000259" key="11">
    <source>
        <dbReference type="Pfam" id="PF07992"/>
    </source>
</evidence>
<evidence type="ECO:0000256" key="5">
    <source>
        <dbReference type="ARBA" id="ARBA00022857"/>
    </source>
</evidence>
<dbReference type="Gene3D" id="3.30.390.30">
    <property type="match status" value="1"/>
</dbReference>
<protein>
    <submittedName>
        <fullName evidence="12">NAD(P)/FAD-dependent oxidoreductase</fullName>
    </submittedName>
</protein>
<comment type="cofactor">
    <cofactor evidence="1">
        <name>FAD</name>
        <dbReference type="ChEBI" id="CHEBI:57692"/>
    </cofactor>
</comment>
<evidence type="ECO:0000256" key="9">
    <source>
        <dbReference type="RuleBase" id="RU003691"/>
    </source>
</evidence>
<dbReference type="PANTHER" id="PTHR43014:SF5">
    <property type="entry name" value="GLUTATHIONE REDUCTASE (NADPH)"/>
    <property type="match status" value="1"/>
</dbReference>
<evidence type="ECO:0000256" key="4">
    <source>
        <dbReference type="ARBA" id="ARBA00022827"/>
    </source>
</evidence>
<evidence type="ECO:0000256" key="3">
    <source>
        <dbReference type="ARBA" id="ARBA00022630"/>
    </source>
</evidence>
<gene>
    <name evidence="12" type="ORF">DM826_03455</name>
</gene>
<dbReference type="SUPFAM" id="SSF51905">
    <property type="entry name" value="FAD/NAD(P)-binding domain"/>
    <property type="match status" value="1"/>
</dbReference>
<evidence type="ECO:0000313" key="12">
    <source>
        <dbReference type="EMBL" id="RJX44145.1"/>
    </source>
</evidence>
<dbReference type="InterPro" id="IPR023753">
    <property type="entry name" value="FAD/NAD-binding_dom"/>
</dbReference>
<dbReference type="InterPro" id="IPR036188">
    <property type="entry name" value="FAD/NAD-bd_sf"/>
</dbReference>
<dbReference type="SUPFAM" id="SSF55424">
    <property type="entry name" value="FAD/NAD-linked reductases, dimerisation (C-terminal) domain"/>
    <property type="match status" value="1"/>
</dbReference>
<evidence type="ECO:0000256" key="8">
    <source>
        <dbReference type="ARBA" id="ARBA00023284"/>
    </source>
</evidence>
<accession>A0A3A6Q0R4</accession>
<dbReference type="Proteomes" id="UP000276588">
    <property type="component" value="Unassembled WGS sequence"/>
</dbReference>
<evidence type="ECO:0000259" key="10">
    <source>
        <dbReference type="Pfam" id="PF02852"/>
    </source>
</evidence>
<dbReference type="InterPro" id="IPR004099">
    <property type="entry name" value="Pyr_nucl-diS_OxRdtase_dimer"/>
</dbReference>
<dbReference type="Gene3D" id="3.50.50.60">
    <property type="entry name" value="FAD/NAD(P)-binding domain"/>
    <property type="match status" value="2"/>
</dbReference>
<comment type="caution">
    <text evidence="12">The sequence shown here is derived from an EMBL/GenBank/DDBJ whole genome shotgun (WGS) entry which is preliminary data.</text>
</comment>
<keyword evidence="6 9" id="KW-0560">Oxidoreductase</keyword>
<evidence type="ECO:0000256" key="1">
    <source>
        <dbReference type="ARBA" id="ARBA00001974"/>
    </source>
</evidence>
<dbReference type="PROSITE" id="PS00076">
    <property type="entry name" value="PYRIDINE_REDOX_1"/>
    <property type="match status" value="1"/>
</dbReference>
<keyword evidence="13" id="KW-1185">Reference proteome</keyword>
<keyword evidence="5" id="KW-0521">NADP</keyword>
<dbReference type="GO" id="GO:0016668">
    <property type="term" value="F:oxidoreductase activity, acting on a sulfur group of donors, NAD(P) as acceptor"/>
    <property type="evidence" value="ECO:0007669"/>
    <property type="project" value="InterPro"/>
</dbReference>
<sequence length="470" mass="50865">MHVLVIGAYGSAGSAVADTLTEHVGSEIDRLTLVDDGDPGGGLCIRNGCMPSKEVLSTAAHRFQARVDDRLAGDPPTIDLDRVVARKDEHVDRFAAHRREAIHELTDRAGVEFIHDTARFVDDRVIDIDGDRYEPDYVVIATGSSPSIPDLPGMDAVEPMTSKDVLAATDLPDSGVVMGFGYIGLELVPYLAEAGVDLTVIEHDARPIDEADPIFGDELMTLYREAFGVDILTNTTEQRIESTDDGGVRLYVDDEDDQTDDRAIEADALFTFTGRRPSIDRLGLDTTAIDPGAGWVDDTMAAVDDEQVFVVGDANGKEPILHVAKEQGFAAAENILAHHAGEPMEPYETVHHHVIFSGASVYPFARVGHTPETADAAGHEVVTATRWAKDDGVFTVKDLPYGLARLTVDADTGTVLGYQGLHAHSDTMAKTLQVLVENELDVREVPDRAYHPTLPELLDGLLRETASKLA</sequence>
<keyword evidence="8 9" id="KW-0676">Redox-active center</keyword>
<evidence type="ECO:0000256" key="2">
    <source>
        <dbReference type="ARBA" id="ARBA00007532"/>
    </source>
</evidence>
<proteinExistence type="inferred from homology"/>
<keyword evidence="3 9" id="KW-0285">Flavoprotein</keyword>
<dbReference type="EMBL" id="QKNY01000005">
    <property type="protein sequence ID" value="RJX44145.1"/>
    <property type="molecule type" value="Genomic_DNA"/>
</dbReference>
<name>A0A3A6Q0R4_9EURY</name>
<dbReference type="Pfam" id="PF02852">
    <property type="entry name" value="Pyr_redox_dim"/>
    <property type="match status" value="1"/>
</dbReference>
<feature type="domain" description="Pyridine nucleotide-disulphide oxidoreductase dimerisation" evidence="10">
    <location>
        <begin position="362"/>
        <end position="457"/>
    </location>
</feature>
<evidence type="ECO:0000256" key="6">
    <source>
        <dbReference type="ARBA" id="ARBA00023002"/>
    </source>
</evidence>
<reference evidence="12 13" key="1">
    <citation type="submission" date="2018-06" db="EMBL/GenBank/DDBJ databases">
        <title>Halonotius sp. F13-13 a new haloarchaeeon isolated from a solar saltern from Isla Cristina, Huelva, Spain.</title>
        <authorList>
            <person name="Duran-Viseras A."/>
            <person name="Sanchez-Porro C."/>
            <person name="Ventosa A."/>
        </authorList>
    </citation>
    <scope>NUCLEOTIDE SEQUENCE [LARGE SCALE GENOMIC DNA]</scope>
    <source>
        <strain evidence="12 13">F13-13</strain>
    </source>
</reference>
<dbReference type="InterPro" id="IPR012999">
    <property type="entry name" value="Pyr_OxRdtase_I_AS"/>
</dbReference>
<dbReference type="RefSeq" id="WP_120101503.1">
    <property type="nucleotide sequence ID" value="NZ_QKNY01000005.1"/>
</dbReference>
<dbReference type="PRINTS" id="PR00411">
    <property type="entry name" value="PNDRDTASEI"/>
</dbReference>
<keyword evidence="7" id="KW-1015">Disulfide bond</keyword>
<keyword evidence="4 9" id="KW-0274">FAD</keyword>